<sequence>MTPEESEQIAVTGKEYFENIAAMIFTDVISGVYVLAFIISMHIILHKESNGWARKGLIALLLAGFTMTALSTFAYTAANLISVKFFLVVPLSGILIADVAIVWRAWALWAENRLIRWSLLIILLADIGSSIAQEVINLIDNTVTLDWLSIVLNLTVNVVATLLIAHRAWWALSTSRSTRKISRNKTTQVGAILLILVESGAIFGVVQIATVIFNALDIQTADFSPVDDAHTLFIGLYAYSAALNPVALVILVQTGNTYEHSFHLEDVPILEINSVPNIV</sequence>
<name>A0A6A4IDM2_9AGAR</name>
<dbReference type="OrthoDB" id="2744793at2759"/>
<reference evidence="2" key="1">
    <citation type="journal article" date="2019" name="Environ. Microbiol.">
        <title>Fungal ecological strategies reflected in gene transcription - a case study of two litter decomposers.</title>
        <authorList>
            <person name="Barbi F."/>
            <person name="Kohler A."/>
            <person name="Barry K."/>
            <person name="Baskaran P."/>
            <person name="Daum C."/>
            <person name="Fauchery L."/>
            <person name="Ihrmark K."/>
            <person name="Kuo A."/>
            <person name="LaButti K."/>
            <person name="Lipzen A."/>
            <person name="Morin E."/>
            <person name="Grigoriev I.V."/>
            <person name="Henrissat B."/>
            <person name="Lindahl B."/>
            <person name="Martin F."/>
        </authorList>
    </citation>
    <scope>NUCLEOTIDE SEQUENCE</scope>
    <source>
        <strain evidence="2">JB14</strain>
    </source>
</reference>
<protein>
    <submittedName>
        <fullName evidence="2">Uncharacterized protein</fullName>
    </submittedName>
</protein>
<feature type="transmembrane region" description="Helical" evidence="1">
    <location>
        <begin position="20"/>
        <end position="45"/>
    </location>
</feature>
<keyword evidence="1" id="KW-0812">Transmembrane</keyword>
<evidence type="ECO:0000313" key="2">
    <source>
        <dbReference type="EMBL" id="KAE9406855.1"/>
    </source>
</evidence>
<organism evidence="2 3">
    <name type="scientific">Gymnopus androsaceus JB14</name>
    <dbReference type="NCBI Taxonomy" id="1447944"/>
    <lineage>
        <taxon>Eukaryota</taxon>
        <taxon>Fungi</taxon>
        <taxon>Dikarya</taxon>
        <taxon>Basidiomycota</taxon>
        <taxon>Agaricomycotina</taxon>
        <taxon>Agaricomycetes</taxon>
        <taxon>Agaricomycetidae</taxon>
        <taxon>Agaricales</taxon>
        <taxon>Marasmiineae</taxon>
        <taxon>Omphalotaceae</taxon>
        <taxon>Gymnopus</taxon>
    </lineage>
</organism>
<feature type="transmembrane region" description="Helical" evidence="1">
    <location>
        <begin position="191"/>
        <end position="213"/>
    </location>
</feature>
<feature type="transmembrane region" description="Helical" evidence="1">
    <location>
        <begin position="57"/>
        <end position="75"/>
    </location>
</feature>
<dbReference type="EMBL" id="ML769399">
    <property type="protein sequence ID" value="KAE9406855.1"/>
    <property type="molecule type" value="Genomic_DNA"/>
</dbReference>
<keyword evidence="1" id="KW-1133">Transmembrane helix</keyword>
<feature type="transmembrane region" description="Helical" evidence="1">
    <location>
        <begin position="114"/>
        <end position="132"/>
    </location>
</feature>
<gene>
    <name evidence="2" type="ORF">BT96DRAFT_971619</name>
</gene>
<keyword evidence="3" id="KW-1185">Reference proteome</keyword>
<feature type="transmembrane region" description="Helical" evidence="1">
    <location>
        <begin position="233"/>
        <end position="252"/>
    </location>
</feature>
<dbReference type="AlphaFoldDB" id="A0A6A4IDM2"/>
<evidence type="ECO:0000256" key="1">
    <source>
        <dbReference type="SAM" id="Phobius"/>
    </source>
</evidence>
<proteinExistence type="predicted"/>
<dbReference type="Proteomes" id="UP000799118">
    <property type="component" value="Unassembled WGS sequence"/>
</dbReference>
<accession>A0A6A4IDM2</accession>
<feature type="transmembrane region" description="Helical" evidence="1">
    <location>
        <begin position="81"/>
        <end position="102"/>
    </location>
</feature>
<evidence type="ECO:0000313" key="3">
    <source>
        <dbReference type="Proteomes" id="UP000799118"/>
    </source>
</evidence>
<feature type="transmembrane region" description="Helical" evidence="1">
    <location>
        <begin position="147"/>
        <end position="170"/>
    </location>
</feature>
<keyword evidence="1" id="KW-0472">Membrane</keyword>